<evidence type="ECO:0000313" key="2">
    <source>
        <dbReference type="EMBL" id="KAK9966118.1"/>
    </source>
</evidence>
<feature type="non-terminal residue" evidence="2">
    <location>
        <position position="70"/>
    </location>
</feature>
<keyword evidence="3" id="KW-1185">Reference proteome</keyword>
<feature type="region of interest" description="Disordered" evidence="1">
    <location>
        <begin position="1"/>
        <end position="33"/>
    </location>
</feature>
<accession>A0AAW1ZZ70</accession>
<feature type="compositionally biased region" description="Polar residues" evidence="1">
    <location>
        <begin position="7"/>
        <end position="16"/>
    </location>
</feature>
<name>A0AAW1ZZ70_CULAL</name>
<gene>
    <name evidence="2" type="ORF">ABG768_003246</name>
</gene>
<dbReference type="Proteomes" id="UP001479290">
    <property type="component" value="Unassembled WGS sequence"/>
</dbReference>
<reference evidence="2 3" key="1">
    <citation type="submission" date="2024-05" db="EMBL/GenBank/DDBJ databases">
        <title>A high-quality chromosomal-level genome assembly of Topmouth culter (Culter alburnus).</title>
        <authorList>
            <person name="Zhao H."/>
        </authorList>
    </citation>
    <scope>NUCLEOTIDE SEQUENCE [LARGE SCALE GENOMIC DNA]</scope>
    <source>
        <strain evidence="2">CATC2023</strain>
        <tissue evidence="2">Muscle</tissue>
    </source>
</reference>
<proteinExistence type="predicted"/>
<feature type="non-terminal residue" evidence="2">
    <location>
        <position position="1"/>
    </location>
</feature>
<protein>
    <submittedName>
        <fullName evidence="2">Uncharacterized protein</fullName>
    </submittedName>
</protein>
<evidence type="ECO:0000256" key="1">
    <source>
        <dbReference type="SAM" id="MobiDB-lite"/>
    </source>
</evidence>
<sequence length="70" mass="7789">TRAGLQRHSSSSSGKRLQSWRRRDSIPPELPLTDVSLAAPDTALRKMLLSVPPRTGINPYNGYNSRNSKK</sequence>
<evidence type="ECO:0000313" key="3">
    <source>
        <dbReference type="Proteomes" id="UP001479290"/>
    </source>
</evidence>
<organism evidence="2 3">
    <name type="scientific">Culter alburnus</name>
    <name type="common">Topmouth culter</name>
    <dbReference type="NCBI Taxonomy" id="194366"/>
    <lineage>
        <taxon>Eukaryota</taxon>
        <taxon>Metazoa</taxon>
        <taxon>Chordata</taxon>
        <taxon>Craniata</taxon>
        <taxon>Vertebrata</taxon>
        <taxon>Euteleostomi</taxon>
        <taxon>Actinopterygii</taxon>
        <taxon>Neopterygii</taxon>
        <taxon>Teleostei</taxon>
        <taxon>Ostariophysi</taxon>
        <taxon>Cypriniformes</taxon>
        <taxon>Xenocyprididae</taxon>
        <taxon>Xenocypridinae</taxon>
        <taxon>Culter</taxon>
    </lineage>
</organism>
<comment type="caution">
    <text evidence="2">The sequence shown here is derived from an EMBL/GenBank/DDBJ whole genome shotgun (WGS) entry which is preliminary data.</text>
</comment>
<dbReference type="AlphaFoldDB" id="A0AAW1ZZ70"/>
<dbReference type="EMBL" id="JAWDJR010000011">
    <property type="protein sequence ID" value="KAK9966118.1"/>
    <property type="molecule type" value="Genomic_DNA"/>
</dbReference>